<reference evidence="3" key="1">
    <citation type="submission" date="2021-01" db="EMBL/GenBank/DDBJ databases">
        <title>Modified the classification status of verrucomicrobia.</title>
        <authorList>
            <person name="Feng X."/>
        </authorList>
    </citation>
    <scope>NUCLEOTIDE SEQUENCE</scope>
    <source>
        <strain evidence="3">KCTC 22041</strain>
    </source>
</reference>
<evidence type="ECO:0000259" key="1">
    <source>
        <dbReference type="Pfam" id="PF01609"/>
    </source>
</evidence>
<dbReference type="Pfam" id="PF13340">
    <property type="entry name" value="DUF4096"/>
    <property type="match status" value="1"/>
</dbReference>
<dbReference type="PANTHER" id="PTHR30007:SF1">
    <property type="entry name" value="BLR1914 PROTEIN"/>
    <property type="match status" value="1"/>
</dbReference>
<evidence type="ECO:0000313" key="4">
    <source>
        <dbReference type="Proteomes" id="UP000603141"/>
    </source>
</evidence>
<dbReference type="GO" id="GO:0004803">
    <property type="term" value="F:transposase activity"/>
    <property type="evidence" value="ECO:0007669"/>
    <property type="project" value="InterPro"/>
</dbReference>
<gene>
    <name evidence="3" type="ORF">JIN85_01095</name>
</gene>
<accession>A0A934VUP9</accession>
<dbReference type="Pfam" id="PF01609">
    <property type="entry name" value="DDE_Tnp_1"/>
    <property type="match status" value="1"/>
</dbReference>
<dbReference type="InterPro" id="IPR025161">
    <property type="entry name" value="IS402-like_dom"/>
</dbReference>
<feature type="domain" description="Insertion element IS402-like" evidence="2">
    <location>
        <begin position="3"/>
        <end position="56"/>
    </location>
</feature>
<organism evidence="3 4">
    <name type="scientific">Luteolibacter pohnpeiensis</name>
    <dbReference type="NCBI Taxonomy" id="454153"/>
    <lineage>
        <taxon>Bacteria</taxon>
        <taxon>Pseudomonadati</taxon>
        <taxon>Verrucomicrobiota</taxon>
        <taxon>Verrucomicrobiia</taxon>
        <taxon>Verrucomicrobiales</taxon>
        <taxon>Verrucomicrobiaceae</taxon>
        <taxon>Luteolibacter</taxon>
    </lineage>
</organism>
<evidence type="ECO:0000259" key="2">
    <source>
        <dbReference type="Pfam" id="PF13340"/>
    </source>
</evidence>
<keyword evidence="4" id="KW-1185">Reference proteome</keyword>
<dbReference type="NCBIfam" id="NF033580">
    <property type="entry name" value="transpos_IS5_3"/>
    <property type="match status" value="1"/>
</dbReference>
<comment type="caution">
    <text evidence="3">The sequence shown here is derived from an EMBL/GenBank/DDBJ whole genome shotgun (WGS) entry which is preliminary data.</text>
</comment>
<dbReference type="GO" id="GO:0006313">
    <property type="term" value="P:DNA transposition"/>
    <property type="evidence" value="ECO:0007669"/>
    <property type="project" value="InterPro"/>
</dbReference>
<name>A0A934VUP9_9BACT</name>
<dbReference type="GO" id="GO:0003677">
    <property type="term" value="F:DNA binding"/>
    <property type="evidence" value="ECO:0007669"/>
    <property type="project" value="InterPro"/>
</dbReference>
<sequence>MKKGRKPANLFKTLSGIWWILVTGSPWNQLPERYGKWNSVYRFHLRWSLRGVFPELLKQTAAEAQSTSMDEFKVIDASHLKAHQDACRHSLPAEERTLGKTKGGRNTKLNACVNGAGKALELTLAPGNRHEILFALEVLGDVSGKVVLADRGYDSDKLRESIFEAGGFPMIPPKSNRINPVFYLSEIGRGRRVVENFFCRIKRHRRVATRYERLTETFISFISLAAIADWVRF</sequence>
<dbReference type="InterPro" id="IPR002559">
    <property type="entry name" value="Transposase_11"/>
</dbReference>
<dbReference type="RefSeq" id="WP_200266715.1">
    <property type="nucleotide sequence ID" value="NZ_JAENIJ010000001.1"/>
</dbReference>
<proteinExistence type="predicted"/>
<feature type="domain" description="Transposase IS4-like" evidence="1">
    <location>
        <begin position="71"/>
        <end position="176"/>
    </location>
</feature>
<evidence type="ECO:0000313" key="3">
    <source>
        <dbReference type="EMBL" id="MBK1880988.1"/>
    </source>
</evidence>
<dbReference type="Proteomes" id="UP000603141">
    <property type="component" value="Unassembled WGS sequence"/>
</dbReference>
<protein>
    <submittedName>
        <fullName evidence="3">IS5 family transposase</fullName>
    </submittedName>
</protein>
<dbReference type="EMBL" id="JAENIJ010000001">
    <property type="protein sequence ID" value="MBK1880988.1"/>
    <property type="molecule type" value="Genomic_DNA"/>
</dbReference>
<dbReference type="PANTHER" id="PTHR30007">
    <property type="entry name" value="PHP DOMAIN PROTEIN"/>
    <property type="match status" value="1"/>
</dbReference>
<dbReference type="AlphaFoldDB" id="A0A934VUP9"/>